<reference evidence="2" key="1">
    <citation type="journal article" date="2023" name="G3 (Bethesda)">
        <title>Whole genome assembly and annotation of the endangered Caribbean coral Acropora cervicornis.</title>
        <authorList>
            <person name="Selwyn J.D."/>
            <person name="Vollmer S.V."/>
        </authorList>
    </citation>
    <scope>NUCLEOTIDE SEQUENCE</scope>
    <source>
        <strain evidence="2">K2</strain>
    </source>
</reference>
<feature type="region of interest" description="Disordered" evidence="1">
    <location>
        <begin position="104"/>
        <end position="172"/>
    </location>
</feature>
<organism evidence="2 3">
    <name type="scientific">Acropora cervicornis</name>
    <name type="common">Staghorn coral</name>
    <dbReference type="NCBI Taxonomy" id="6130"/>
    <lineage>
        <taxon>Eukaryota</taxon>
        <taxon>Metazoa</taxon>
        <taxon>Cnidaria</taxon>
        <taxon>Anthozoa</taxon>
        <taxon>Hexacorallia</taxon>
        <taxon>Scleractinia</taxon>
        <taxon>Astrocoeniina</taxon>
        <taxon>Acroporidae</taxon>
        <taxon>Acropora</taxon>
    </lineage>
</organism>
<dbReference type="AlphaFoldDB" id="A0AAD9UZS5"/>
<evidence type="ECO:0000256" key="1">
    <source>
        <dbReference type="SAM" id="MobiDB-lite"/>
    </source>
</evidence>
<dbReference type="Proteomes" id="UP001249851">
    <property type="component" value="Unassembled WGS sequence"/>
</dbReference>
<keyword evidence="3" id="KW-1185">Reference proteome</keyword>
<protein>
    <submittedName>
        <fullName evidence="2">Uncharacterized protein</fullName>
    </submittedName>
</protein>
<accession>A0AAD9UZS5</accession>
<reference evidence="2" key="2">
    <citation type="journal article" date="2023" name="Science">
        <title>Genomic signatures of disease resistance in endangered staghorn corals.</title>
        <authorList>
            <person name="Vollmer S.V."/>
            <person name="Selwyn J.D."/>
            <person name="Despard B.A."/>
            <person name="Roesel C.L."/>
        </authorList>
    </citation>
    <scope>NUCLEOTIDE SEQUENCE</scope>
    <source>
        <strain evidence="2">K2</strain>
    </source>
</reference>
<evidence type="ECO:0000313" key="3">
    <source>
        <dbReference type="Proteomes" id="UP001249851"/>
    </source>
</evidence>
<sequence length="655" mass="73576">MAINWSIQLTEPGGKPKIFRDGALLAKSDGQKYGTVVNVSFFLQAESNKAFVKVEFSLDGKRQFCLLPAKSFNRFGSHKAFSQCVGKTTEVLVEELQNTLRKLRSSHDSSSSSCNISDESAEPVSDSVTEVEKSQGNSTDLESDTASCSKTSSSRKRKCASSGSTATKKATPNDEMKESCEKCLVSTTSQFIPIKKLGLPVRPSRQFRRVNEAFVDSLKEALLQEPSGCHGCLFVVAKGIESKETFDPAKKDAYEYEVLGGTHLMLATKKLHSQFPENIYYQGRMARIYCGLTDDQAIYLGAMHQKSSSFCHDITYREEVERCRSQLYGELDLQNEPPRPQPSWRDDCSRILYKDKRILCEVFAMAQVSLSTWLAFIEVNNLYESGKIKGQKFSPGDIMKGKLAMKQWHMKPLVSLPDESKCLLLNKEADKIKTLNTVKSTVMSFFKLEDWDEVVRRFGTMVNNEKLLRFKEQLEVEEKCIDIVKLLSRLNFTVLSSFNCTIMCPVHWAHVVKETFVKEGASLTQQGFVYHKKELRRKQSTVMQEVVSSFVVGHWASSRVVGSSHVNYVTPRKNIVEVTAATIGEEYPVSFFKEIISWFSKNGDLILEVGCGEHVENAFIATLMSGRRAVLISTSSDKNVVCQKLSQQLSNAPVD</sequence>
<name>A0AAD9UZS5_ACRCE</name>
<proteinExistence type="predicted"/>
<evidence type="ECO:0000313" key="2">
    <source>
        <dbReference type="EMBL" id="KAK2555901.1"/>
    </source>
</evidence>
<comment type="caution">
    <text evidence="2">The sequence shown here is derived from an EMBL/GenBank/DDBJ whole genome shotgun (WGS) entry which is preliminary data.</text>
</comment>
<dbReference type="EMBL" id="JARQWQ010000059">
    <property type="protein sequence ID" value="KAK2555901.1"/>
    <property type="molecule type" value="Genomic_DNA"/>
</dbReference>
<feature type="compositionally biased region" description="Low complexity" evidence="1">
    <location>
        <begin position="108"/>
        <end position="118"/>
    </location>
</feature>
<gene>
    <name evidence="2" type="ORF">P5673_022161</name>
</gene>